<accession>A0A8T2IXB3</accession>
<evidence type="ECO:0000256" key="8">
    <source>
        <dbReference type="RuleBase" id="RU003686"/>
    </source>
</evidence>
<keyword evidence="11" id="KW-1185">Reference proteome</keyword>
<keyword evidence="4" id="KW-0964">Secreted</keyword>
<comment type="similarity">
    <text evidence="2 8">Belongs to the natriuretic peptide family.</text>
</comment>
<evidence type="ECO:0000256" key="9">
    <source>
        <dbReference type="SAM" id="SignalP"/>
    </source>
</evidence>
<protein>
    <recommendedName>
        <fullName evidence="3">Natriuretic peptides A</fullName>
    </recommendedName>
</protein>
<evidence type="ECO:0000313" key="10">
    <source>
        <dbReference type="EMBL" id="KAG8434766.1"/>
    </source>
</evidence>
<dbReference type="InterPro" id="IPR000663">
    <property type="entry name" value="Natr_peptide"/>
</dbReference>
<dbReference type="PANTHER" id="PTHR14066">
    <property type="entry name" value="ATRIAL NATRIURETIC FACTOR PRECURSOR"/>
    <property type="match status" value="1"/>
</dbReference>
<proteinExistence type="inferred from homology"/>
<keyword evidence="5" id="KW-0372">Hormone</keyword>
<dbReference type="GO" id="GO:0097746">
    <property type="term" value="P:blood vessel diameter maintenance"/>
    <property type="evidence" value="ECO:0007669"/>
    <property type="project" value="UniProtKB-KW"/>
</dbReference>
<dbReference type="PROSITE" id="PS00263">
    <property type="entry name" value="NATRIURETIC_PEPTIDE"/>
    <property type="match status" value="1"/>
</dbReference>
<evidence type="ECO:0000256" key="3">
    <source>
        <dbReference type="ARBA" id="ARBA00020078"/>
    </source>
</evidence>
<dbReference type="GO" id="GO:0005615">
    <property type="term" value="C:extracellular space"/>
    <property type="evidence" value="ECO:0007669"/>
    <property type="project" value="TreeGrafter"/>
</dbReference>
<dbReference type="GO" id="GO:0006182">
    <property type="term" value="P:cGMP biosynthetic process"/>
    <property type="evidence" value="ECO:0007669"/>
    <property type="project" value="TreeGrafter"/>
</dbReference>
<reference evidence="10" key="1">
    <citation type="thesis" date="2020" institute="ProQuest LLC" country="789 East Eisenhower Parkway, Ann Arbor, MI, USA">
        <title>Comparative Genomics and Chromosome Evolution.</title>
        <authorList>
            <person name="Mudd A.B."/>
        </authorList>
    </citation>
    <scope>NUCLEOTIDE SEQUENCE</scope>
    <source>
        <strain evidence="10">Female2</strain>
        <tissue evidence="10">Blood</tissue>
    </source>
</reference>
<dbReference type="SMART" id="SM00183">
    <property type="entry name" value="NAT_PEP"/>
    <property type="match status" value="1"/>
</dbReference>
<name>A0A8T2IXB3_9PIPI</name>
<dbReference type="PRINTS" id="PR00711">
    <property type="entry name" value="ANATPEPTIDE"/>
</dbReference>
<keyword evidence="9" id="KW-0732">Signal</keyword>
<dbReference type="GO" id="GO:0005179">
    <property type="term" value="F:hormone activity"/>
    <property type="evidence" value="ECO:0007669"/>
    <property type="project" value="UniProtKB-KW"/>
</dbReference>
<evidence type="ECO:0000313" key="11">
    <source>
        <dbReference type="Proteomes" id="UP000812440"/>
    </source>
</evidence>
<dbReference type="GO" id="GO:0019934">
    <property type="term" value="P:cGMP-mediated signaling"/>
    <property type="evidence" value="ECO:0007669"/>
    <property type="project" value="TreeGrafter"/>
</dbReference>
<dbReference type="PRINTS" id="PR00710">
    <property type="entry name" value="NATPEPTIDES"/>
</dbReference>
<dbReference type="GO" id="GO:0005737">
    <property type="term" value="C:cytoplasm"/>
    <property type="evidence" value="ECO:0007669"/>
    <property type="project" value="TreeGrafter"/>
</dbReference>
<comment type="subcellular location">
    <subcellularLocation>
        <location evidence="1 8">Secreted</location>
    </subcellularLocation>
</comment>
<dbReference type="GO" id="GO:0007218">
    <property type="term" value="P:neuropeptide signaling pathway"/>
    <property type="evidence" value="ECO:0007669"/>
    <property type="project" value="TreeGrafter"/>
</dbReference>
<feature type="signal peptide" evidence="9">
    <location>
        <begin position="1"/>
        <end position="22"/>
    </location>
</feature>
<dbReference type="InterPro" id="IPR050787">
    <property type="entry name" value="Natriuretic_peptide"/>
</dbReference>
<dbReference type="OrthoDB" id="8865096at2759"/>
<dbReference type="InterPro" id="IPR002407">
    <property type="entry name" value="Natriuretic_peptide_atrial"/>
</dbReference>
<evidence type="ECO:0000256" key="7">
    <source>
        <dbReference type="ARBA" id="ARBA00023157"/>
    </source>
</evidence>
<sequence>MGTSFFWCITFIFYLVVMKIRGSPAYSSILSSDLTDLKSLLERLEDKGPPEEPAVPPQDLYVQNFEAAESYNSAPSWTGEEMRPQSDIVNNRGSSWETADKISKLKSKLREILNSPRSMRRSSDCFGARIDRIGAQSGMGCNSRR</sequence>
<dbReference type="Proteomes" id="UP000812440">
    <property type="component" value="Chromosome 7"/>
</dbReference>
<evidence type="ECO:0000256" key="6">
    <source>
        <dbReference type="ARBA" id="ARBA00022858"/>
    </source>
</evidence>
<dbReference type="GO" id="GO:0007168">
    <property type="term" value="P:receptor guanylyl cyclase signaling pathway"/>
    <property type="evidence" value="ECO:0007669"/>
    <property type="project" value="TreeGrafter"/>
</dbReference>
<organism evidence="10 11">
    <name type="scientific">Hymenochirus boettgeri</name>
    <name type="common">Congo dwarf clawed frog</name>
    <dbReference type="NCBI Taxonomy" id="247094"/>
    <lineage>
        <taxon>Eukaryota</taxon>
        <taxon>Metazoa</taxon>
        <taxon>Chordata</taxon>
        <taxon>Craniata</taxon>
        <taxon>Vertebrata</taxon>
        <taxon>Euteleostomi</taxon>
        <taxon>Amphibia</taxon>
        <taxon>Batrachia</taxon>
        <taxon>Anura</taxon>
        <taxon>Pipoidea</taxon>
        <taxon>Pipidae</taxon>
        <taxon>Pipinae</taxon>
        <taxon>Hymenochirus</taxon>
    </lineage>
</organism>
<feature type="non-terminal residue" evidence="10">
    <location>
        <position position="1"/>
    </location>
</feature>
<evidence type="ECO:0000256" key="1">
    <source>
        <dbReference type="ARBA" id="ARBA00004613"/>
    </source>
</evidence>
<keyword evidence="7" id="KW-1015">Disulfide bond</keyword>
<dbReference type="PANTHER" id="PTHR14066:SF2">
    <property type="entry name" value="NATRIURETIC PEPTIDES A"/>
    <property type="match status" value="1"/>
</dbReference>
<dbReference type="GO" id="GO:0051427">
    <property type="term" value="F:hormone receptor binding"/>
    <property type="evidence" value="ECO:0007669"/>
    <property type="project" value="TreeGrafter"/>
</dbReference>
<dbReference type="AlphaFoldDB" id="A0A8T2IXB3"/>
<feature type="chain" id="PRO_5035761246" description="Natriuretic peptides A" evidence="9">
    <location>
        <begin position="23"/>
        <end position="145"/>
    </location>
</feature>
<evidence type="ECO:0000256" key="4">
    <source>
        <dbReference type="ARBA" id="ARBA00022525"/>
    </source>
</evidence>
<gene>
    <name evidence="10" type="ORF">GDO86_012930</name>
</gene>
<comment type="caution">
    <text evidence="10">The sequence shown here is derived from an EMBL/GenBank/DDBJ whole genome shotgun (WGS) entry which is preliminary data.</text>
</comment>
<dbReference type="InterPro" id="IPR030480">
    <property type="entry name" value="Natr_peptide_CS"/>
</dbReference>
<evidence type="ECO:0000256" key="2">
    <source>
        <dbReference type="ARBA" id="ARBA00009041"/>
    </source>
</evidence>
<keyword evidence="6 8" id="KW-0838">Vasoactive</keyword>
<dbReference type="EMBL" id="JAACNH010000008">
    <property type="protein sequence ID" value="KAG8434766.1"/>
    <property type="molecule type" value="Genomic_DNA"/>
</dbReference>
<dbReference type="Pfam" id="PF00212">
    <property type="entry name" value="ANP"/>
    <property type="match status" value="1"/>
</dbReference>
<dbReference type="GO" id="GO:0003085">
    <property type="term" value="P:negative regulation of systemic arterial blood pressure"/>
    <property type="evidence" value="ECO:0007669"/>
    <property type="project" value="TreeGrafter"/>
</dbReference>
<evidence type="ECO:0000256" key="5">
    <source>
        <dbReference type="ARBA" id="ARBA00022702"/>
    </source>
</evidence>